<dbReference type="GO" id="GO:0030288">
    <property type="term" value="C:outer membrane-bounded periplasmic space"/>
    <property type="evidence" value="ECO:0007669"/>
    <property type="project" value="TreeGrafter"/>
</dbReference>
<dbReference type="Proteomes" id="UP000233597">
    <property type="component" value="Unassembled WGS sequence"/>
</dbReference>
<proteinExistence type="inferred from homology"/>
<comment type="similarity">
    <text evidence="2">Belongs to the bacterial solute-binding protein 8 family.</text>
</comment>
<dbReference type="GO" id="GO:1901678">
    <property type="term" value="P:iron coordination entity transport"/>
    <property type="evidence" value="ECO:0007669"/>
    <property type="project" value="UniProtKB-ARBA"/>
</dbReference>
<evidence type="ECO:0000256" key="1">
    <source>
        <dbReference type="ARBA" id="ARBA00004196"/>
    </source>
</evidence>
<comment type="subcellular location">
    <subcellularLocation>
        <location evidence="1">Cell envelope</location>
    </subcellularLocation>
</comment>
<dbReference type="EMBL" id="NWTK01000007">
    <property type="protein sequence ID" value="PKR53943.1"/>
    <property type="molecule type" value="Genomic_DNA"/>
</dbReference>
<keyword evidence="4" id="KW-0410">Iron transport</keyword>
<protein>
    <submittedName>
        <fullName evidence="7">Iron ABC transporter substrate-binding protein</fullName>
    </submittedName>
</protein>
<evidence type="ECO:0000256" key="5">
    <source>
        <dbReference type="ARBA" id="ARBA00022729"/>
    </source>
</evidence>
<dbReference type="AlphaFoldDB" id="A0A2N3KTZ0"/>
<accession>A0A2N3KTZ0</accession>
<sequence length="308" mass="34732">MAFLCTLPSRPAFADTAPAGQIRTITHDMGTTDIKGTPKRIVTLFQGATDTAIALGIKPVGVVESWVSKPAYPYLRDALEGTEYVGLETQPNLEKLVALKPDLIIASKFRHETLYPQLSAIAPVVFLDEIFDFKHTLTLMGAALNRTEKANQLLDQWNARVAHFKKEISQRDNIKWPMTVSLLNFRADHLRLLSHRSFSGLIMNELGFEQSSMADTNNWIYKKLTSKEALPIINADTFFVFLRAENPAVRENYDAWRSHPLWKALKASRNQQIYEVDEITWSLSGGIMGANMILDDLYRIYDVSALDG</sequence>
<dbReference type="PANTHER" id="PTHR30532:SF21">
    <property type="entry name" value="SIDEROPHORE-BINDING LIPOPROTEIN YFIY-RELATED"/>
    <property type="match status" value="1"/>
</dbReference>
<feature type="domain" description="Fe/B12 periplasmic-binding" evidence="6">
    <location>
        <begin position="40"/>
        <end position="305"/>
    </location>
</feature>
<evidence type="ECO:0000256" key="3">
    <source>
        <dbReference type="ARBA" id="ARBA00022448"/>
    </source>
</evidence>
<evidence type="ECO:0000259" key="6">
    <source>
        <dbReference type="PROSITE" id="PS50983"/>
    </source>
</evidence>
<dbReference type="Gene3D" id="3.40.50.1980">
    <property type="entry name" value="Nitrogenase molybdenum iron protein domain"/>
    <property type="match status" value="2"/>
</dbReference>
<dbReference type="InterPro" id="IPR051313">
    <property type="entry name" value="Bact_iron-sidero_bind"/>
</dbReference>
<evidence type="ECO:0000256" key="2">
    <source>
        <dbReference type="ARBA" id="ARBA00008814"/>
    </source>
</evidence>
<comment type="caution">
    <text evidence="7">The sequence shown here is derived from an EMBL/GenBank/DDBJ whole genome shotgun (WGS) entry which is preliminary data.</text>
</comment>
<dbReference type="Pfam" id="PF01497">
    <property type="entry name" value="Peripla_BP_2"/>
    <property type="match status" value="1"/>
</dbReference>
<keyword evidence="4" id="KW-0406">Ion transport</keyword>
<name>A0A2N3KTZ0_9PROT</name>
<organism evidence="7 8">
    <name type="scientific">Thalassospira marina</name>
    <dbReference type="NCBI Taxonomy" id="2048283"/>
    <lineage>
        <taxon>Bacteria</taxon>
        <taxon>Pseudomonadati</taxon>
        <taxon>Pseudomonadota</taxon>
        <taxon>Alphaproteobacteria</taxon>
        <taxon>Rhodospirillales</taxon>
        <taxon>Thalassospiraceae</taxon>
        <taxon>Thalassospira</taxon>
    </lineage>
</organism>
<dbReference type="PANTHER" id="PTHR30532">
    <property type="entry name" value="IRON III DICITRATE-BINDING PERIPLASMIC PROTEIN"/>
    <property type="match status" value="1"/>
</dbReference>
<dbReference type="PROSITE" id="PS50983">
    <property type="entry name" value="FE_B12_PBP"/>
    <property type="match status" value="1"/>
</dbReference>
<keyword evidence="4" id="KW-0408">Iron</keyword>
<evidence type="ECO:0000256" key="4">
    <source>
        <dbReference type="ARBA" id="ARBA00022496"/>
    </source>
</evidence>
<dbReference type="CDD" id="cd01146">
    <property type="entry name" value="FhuD"/>
    <property type="match status" value="1"/>
</dbReference>
<reference evidence="7 8" key="1">
    <citation type="submission" date="2017-09" db="EMBL/GenBank/DDBJ databases">
        <title>Biodiversity and function of Thalassospira species in the particle-attached aromatic-hydrocarbon-degrading consortia from the surface seawater of the South China Sea.</title>
        <authorList>
            <person name="Dong C."/>
            <person name="Liu R."/>
            <person name="Shao Z."/>
        </authorList>
    </citation>
    <scope>NUCLEOTIDE SEQUENCE [LARGE SCALE GENOMIC DNA]</scope>
    <source>
        <strain evidence="7 8">CSC1P2</strain>
    </source>
</reference>
<evidence type="ECO:0000313" key="7">
    <source>
        <dbReference type="EMBL" id="PKR53943.1"/>
    </source>
</evidence>
<dbReference type="SUPFAM" id="SSF53807">
    <property type="entry name" value="Helical backbone' metal receptor"/>
    <property type="match status" value="1"/>
</dbReference>
<dbReference type="InterPro" id="IPR002491">
    <property type="entry name" value="ABC_transptr_periplasmic_BD"/>
</dbReference>
<evidence type="ECO:0000313" key="8">
    <source>
        <dbReference type="Proteomes" id="UP000233597"/>
    </source>
</evidence>
<keyword evidence="5" id="KW-0732">Signal</keyword>
<keyword evidence="3" id="KW-0813">Transport</keyword>
<dbReference type="OrthoDB" id="9793175at2"/>
<gene>
    <name evidence="7" type="ORF">COO20_11995</name>
</gene>